<dbReference type="PANTHER" id="PTHR30537">
    <property type="entry name" value="HTH-TYPE TRANSCRIPTIONAL REGULATOR"/>
    <property type="match status" value="1"/>
</dbReference>
<protein>
    <submittedName>
        <fullName evidence="6">LysR family transcriptional regulator</fullName>
    </submittedName>
</protein>
<evidence type="ECO:0000256" key="2">
    <source>
        <dbReference type="ARBA" id="ARBA00023015"/>
    </source>
</evidence>
<feature type="domain" description="HTH lysR-type" evidence="5">
    <location>
        <begin position="14"/>
        <end position="63"/>
    </location>
</feature>
<dbReference type="InterPro" id="IPR036388">
    <property type="entry name" value="WH-like_DNA-bd_sf"/>
</dbReference>
<dbReference type="InterPro" id="IPR005119">
    <property type="entry name" value="LysR_subst-bd"/>
</dbReference>
<dbReference type="SUPFAM" id="SSF53850">
    <property type="entry name" value="Periplasmic binding protein-like II"/>
    <property type="match status" value="1"/>
</dbReference>
<dbReference type="PROSITE" id="PS50931">
    <property type="entry name" value="HTH_LYSR"/>
    <property type="match status" value="1"/>
</dbReference>
<evidence type="ECO:0000313" key="7">
    <source>
        <dbReference type="Proteomes" id="UP000662701"/>
    </source>
</evidence>
<dbReference type="Gene3D" id="1.10.10.10">
    <property type="entry name" value="Winged helix-like DNA-binding domain superfamily/Winged helix DNA-binding domain"/>
    <property type="match status" value="1"/>
</dbReference>
<keyword evidence="3" id="KW-0238">DNA-binding</keyword>
<proteinExistence type="inferred from homology"/>
<reference evidence="7" key="1">
    <citation type="submission" date="2020-04" db="EMBL/GenBank/DDBJ databases">
        <title>Description of novel Gluconacetobacter.</title>
        <authorList>
            <person name="Sombolestani A."/>
        </authorList>
    </citation>
    <scope>NUCLEOTIDE SEQUENCE [LARGE SCALE GENOMIC DNA]</scope>
    <source>
        <strain evidence="7">LMG 1745</strain>
    </source>
</reference>
<keyword evidence="4" id="KW-0804">Transcription</keyword>
<dbReference type="PANTHER" id="PTHR30537:SF5">
    <property type="entry name" value="HTH-TYPE TRANSCRIPTIONAL ACTIVATOR TTDR-RELATED"/>
    <property type="match status" value="1"/>
</dbReference>
<evidence type="ECO:0000259" key="5">
    <source>
        <dbReference type="PROSITE" id="PS50931"/>
    </source>
</evidence>
<evidence type="ECO:0000313" key="6">
    <source>
        <dbReference type="EMBL" id="MBF0889361.1"/>
    </source>
</evidence>
<dbReference type="InterPro" id="IPR036390">
    <property type="entry name" value="WH_DNA-bd_sf"/>
</dbReference>
<accession>A0ABR9YXR8</accession>
<dbReference type="InterPro" id="IPR000847">
    <property type="entry name" value="LysR_HTH_N"/>
</dbReference>
<dbReference type="SUPFAM" id="SSF46785">
    <property type="entry name" value="Winged helix' DNA-binding domain"/>
    <property type="match status" value="1"/>
</dbReference>
<dbReference type="Proteomes" id="UP000662701">
    <property type="component" value="Unassembled WGS sequence"/>
</dbReference>
<comment type="caution">
    <text evidence="6">The sequence shown here is derived from an EMBL/GenBank/DDBJ whole genome shotgun (WGS) entry which is preliminary data.</text>
</comment>
<dbReference type="Gene3D" id="3.40.190.290">
    <property type="match status" value="1"/>
</dbReference>
<reference evidence="6 7" key="2">
    <citation type="submission" date="2020-11" db="EMBL/GenBank/DDBJ databases">
        <title>Description of novel Gluconobacter species.</title>
        <authorList>
            <person name="Cleenwerck I."/>
            <person name="Cnockaert M."/>
            <person name="Borremans W."/>
            <person name="Wieme A.D."/>
            <person name="De Vuyst L."/>
            <person name="Vandamme P."/>
        </authorList>
    </citation>
    <scope>NUCLEOTIDE SEQUENCE [LARGE SCALE GENOMIC DNA]</scope>
    <source>
        <strain evidence="6 7">LMG 1745</strain>
    </source>
</reference>
<keyword evidence="7" id="KW-1185">Reference proteome</keyword>
<dbReference type="CDD" id="cd08475">
    <property type="entry name" value="PBP2_CrgA_like_6"/>
    <property type="match status" value="1"/>
</dbReference>
<gene>
    <name evidence="6" type="ORF">HKD19_12480</name>
</gene>
<dbReference type="InterPro" id="IPR058163">
    <property type="entry name" value="LysR-type_TF_proteobact-type"/>
</dbReference>
<keyword evidence="2" id="KW-0805">Transcription regulation</keyword>
<sequence length="307" mass="33569">MKARSVSFDGIMEFVETARTGSFTAAAVILGMTNSAVGKSVSRLEARLGVKLLHRTTRRLTLTMEGAAYLENCTNIVDQLESVENALATGKDSPSGQLRLDLPGAFGRQNILPILTSLANQHPRLDFSVIFSERKADIITESVDLAVRIGALDNHTEFSARKLGTQRLVVCASPDYLRRTGVPLSPDDLVSRDCIAGWRSSGHPLWLFKSPDDNSSYAIEIQARHQFSDGGAMVRAVLDGCGLCQLPTWLVGEYLTSGELMTVLDQYAGAEMPIHAIWPRSRYLQPKLRVLIDALVEAGRSQPAFNP</sequence>
<evidence type="ECO:0000256" key="3">
    <source>
        <dbReference type="ARBA" id="ARBA00023125"/>
    </source>
</evidence>
<dbReference type="Pfam" id="PF03466">
    <property type="entry name" value="LysR_substrate"/>
    <property type="match status" value="1"/>
</dbReference>
<organism evidence="6 7">
    <name type="scientific">Gluconobacter cadivus</name>
    <dbReference type="NCBI Taxonomy" id="2728101"/>
    <lineage>
        <taxon>Bacteria</taxon>
        <taxon>Pseudomonadati</taxon>
        <taxon>Pseudomonadota</taxon>
        <taxon>Alphaproteobacteria</taxon>
        <taxon>Acetobacterales</taxon>
        <taxon>Acetobacteraceae</taxon>
        <taxon>Gluconobacter</taxon>
    </lineage>
</organism>
<evidence type="ECO:0000256" key="4">
    <source>
        <dbReference type="ARBA" id="ARBA00023163"/>
    </source>
</evidence>
<name>A0ABR9YXR8_9PROT</name>
<dbReference type="EMBL" id="JABCQH010000012">
    <property type="protein sequence ID" value="MBF0889361.1"/>
    <property type="molecule type" value="Genomic_DNA"/>
</dbReference>
<comment type="similarity">
    <text evidence="1">Belongs to the LysR transcriptional regulatory family.</text>
</comment>
<dbReference type="Pfam" id="PF00126">
    <property type="entry name" value="HTH_1"/>
    <property type="match status" value="1"/>
</dbReference>
<evidence type="ECO:0000256" key="1">
    <source>
        <dbReference type="ARBA" id="ARBA00009437"/>
    </source>
</evidence>